<feature type="region of interest" description="Disordered" evidence="2">
    <location>
        <begin position="309"/>
        <end position="328"/>
    </location>
</feature>
<accession>A0AA40F2J0</accession>
<feature type="region of interest" description="Disordered" evidence="2">
    <location>
        <begin position="1"/>
        <end position="90"/>
    </location>
</feature>
<gene>
    <name evidence="3" type="ORF">B0T18DRAFT_437173</name>
</gene>
<keyword evidence="4" id="KW-1185">Reference proteome</keyword>
<evidence type="ECO:0000256" key="2">
    <source>
        <dbReference type="SAM" id="MobiDB-lite"/>
    </source>
</evidence>
<organism evidence="3 4">
    <name type="scientific">Schizothecium vesticola</name>
    <dbReference type="NCBI Taxonomy" id="314040"/>
    <lineage>
        <taxon>Eukaryota</taxon>
        <taxon>Fungi</taxon>
        <taxon>Dikarya</taxon>
        <taxon>Ascomycota</taxon>
        <taxon>Pezizomycotina</taxon>
        <taxon>Sordariomycetes</taxon>
        <taxon>Sordariomycetidae</taxon>
        <taxon>Sordariales</taxon>
        <taxon>Schizotheciaceae</taxon>
        <taxon>Schizothecium</taxon>
    </lineage>
</organism>
<dbReference type="Proteomes" id="UP001172155">
    <property type="component" value="Unassembled WGS sequence"/>
</dbReference>
<feature type="coiled-coil region" evidence="1">
    <location>
        <begin position="123"/>
        <end position="157"/>
    </location>
</feature>
<comment type="caution">
    <text evidence="3">The sequence shown here is derived from an EMBL/GenBank/DDBJ whole genome shotgun (WGS) entry which is preliminary data.</text>
</comment>
<dbReference type="EMBL" id="JAUKUD010000003">
    <property type="protein sequence ID" value="KAK0749707.1"/>
    <property type="molecule type" value="Genomic_DNA"/>
</dbReference>
<protein>
    <submittedName>
        <fullName evidence="3">Uncharacterized protein</fullName>
    </submittedName>
</protein>
<sequence length="695" mass="76060">MTADRHLTKPIPPTCTNASSSKPTTAAAATPRKRKQPATAGKVRFSDPGPILTEGEDELSTGLTPMIRRTSLGLQKRRQSTPARPSSPDVKEVHFLPLRQVLDGRVKRRIRRSGLSEEMNVITRDKKKRAQEVEAELDRLRAELAAKDEEIHRLHDETVEIDSDRIWDLEQQVKALKERLVFRSHDDRQPLLSSSPGGNWGAAARDPFVDDFMDLDHEGGDAGFGESTVADFMCSTPDRRLRMSFPTPPTTSPARADPLTPCIREIQHMPTPLSHVAEELKDELESLQREVTKLTATLESYTTLTTRLSDKLSPFPPSSPTPSSPTDLEPRLTHLLTLLSDRTTALSSLSASLTTLGFGTGPPTAILHTLTTTLRTARLELEYLAPGECPLPLSSSGAAILDLLLTRLRALAKSNREADEHIDEYHALELSLRQQLAARVSAMGTLHAEVARMEGEVRARDGRVADLEIGMERAKGALGRYARDVGELEGLVGVLEKELEAAVAGRAEDKGGMEAVVRGQRAELAARVRTIEELEGRLGEAVARTAELQTRVAEVEVRCAREVEEVSGQAKAERERMGRAQGTALALRDARVAELRGEVERVNAALRVAYETVKELRVENARLKAQNGGLGKSSGAAPKRLRRDSGLEEGEGAGEAPRSTEKRGSLLGGELAKKGKKRRKYDSGLGFLDEEEVAM</sequence>
<feature type="region of interest" description="Disordered" evidence="2">
    <location>
        <begin position="626"/>
        <end position="679"/>
    </location>
</feature>
<proteinExistence type="predicted"/>
<evidence type="ECO:0000256" key="1">
    <source>
        <dbReference type="SAM" id="Coils"/>
    </source>
</evidence>
<feature type="compositionally biased region" description="Low complexity" evidence="2">
    <location>
        <begin position="18"/>
        <end position="30"/>
    </location>
</feature>
<dbReference type="PANTHER" id="PTHR23159:SF31">
    <property type="entry name" value="CENTROSOME-ASSOCIATED PROTEIN CEP250 ISOFORM X1"/>
    <property type="match status" value="1"/>
</dbReference>
<name>A0AA40F2J0_9PEZI</name>
<evidence type="ECO:0000313" key="3">
    <source>
        <dbReference type="EMBL" id="KAK0749707.1"/>
    </source>
</evidence>
<dbReference type="PANTHER" id="PTHR23159">
    <property type="entry name" value="CENTROSOMAL PROTEIN 2"/>
    <property type="match status" value="1"/>
</dbReference>
<reference evidence="3" key="1">
    <citation type="submission" date="2023-06" db="EMBL/GenBank/DDBJ databases">
        <title>Genome-scale phylogeny and comparative genomics of the fungal order Sordariales.</title>
        <authorList>
            <consortium name="Lawrence Berkeley National Laboratory"/>
            <person name="Hensen N."/>
            <person name="Bonometti L."/>
            <person name="Westerberg I."/>
            <person name="Brannstrom I.O."/>
            <person name="Guillou S."/>
            <person name="Cros-Aarteil S."/>
            <person name="Calhoun S."/>
            <person name="Haridas S."/>
            <person name="Kuo A."/>
            <person name="Mondo S."/>
            <person name="Pangilinan J."/>
            <person name="Riley R."/>
            <person name="LaButti K."/>
            <person name="Andreopoulos B."/>
            <person name="Lipzen A."/>
            <person name="Chen C."/>
            <person name="Yanf M."/>
            <person name="Daum C."/>
            <person name="Ng V."/>
            <person name="Clum A."/>
            <person name="Steindorff A."/>
            <person name="Ohm R."/>
            <person name="Martin F."/>
            <person name="Silar P."/>
            <person name="Natvig D."/>
            <person name="Lalanne C."/>
            <person name="Gautier V."/>
            <person name="Ament-velasquez S.L."/>
            <person name="Kruys A."/>
            <person name="Hutchinson M.I."/>
            <person name="Powell A.J."/>
            <person name="Barry K."/>
            <person name="Miller A.N."/>
            <person name="Grigoriev I.V."/>
            <person name="Debuchy R."/>
            <person name="Gladieux P."/>
            <person name="Thoren M.H."/>
            <person name="Johannesson H."/>
        </authorList>
    </citation>
    <scope>NUCLEOTIDE SEQUENCE</scope>
    <source>
        <strain evidence="3">SMH3187-1</strain>
    </source>
</reference>
<dbReference type="AlphaFoldDB" id="A0AA40F2J0"/>
<keyword evidence="1" id="KW-0175">Coiled coil</keyword>
<feature type="coiled-coil region" evidence="1">
    <location>
        <begin position="277"/>
        <end position="304"/>
    </location>
</feature>
<evidence type="ECO:0000313" key="4">
    <source>
        <dbReference type="Proteomes" id="UP001172155"/>
    </source>
</evidence>
<feature type="compositionally biased region" description="Pro residues" evidence="2">
    <location>
        <begin position="314"/>
        <end position="323"/>
    </location>
</feature>